<dbReference type="OrthoDB" id="4506844at2759"/>
<proteinExistence type="predicted"/>
<organism evidence="1 2">
    <name type="scientific">Aspergillus sclerotioniger CBS 115572</name>
    <dbReference type="NCBI Taxonomy" id="1450535"/>
    <lineage>
        <taxon>Eukaryota</taxon>
        <taxon>Fungi</taxon>
        <taxon>Dikarya</taxon>
        <taxon>Ascomycota</taxon>
        <taxon>Pezizomycotina</taxon>
        <taxon>Eurotiomycetes</taxon>
        <taxon>Eurotiomycetidae</taxon>
        <taxon>Eurotiales</taxon>
        <taxon>Aspergillaceae</taxon>
        <taxon>Aspergillus</taxon>
        <taxon>Aspergillus subgen. Circumdati</taxon>
    </lineage>
</organism>
<reference evidence="1 2" key="1">
    <citation type="submission" date="2016-12" db="EMBL/GenBank/DDBJ databases">
        <title>The genomes of Aspergillus section Nigri reveals drivers in fungal speciation.</title>
        <authorList>
            <consortium name="DOE Joint Genome Institute"/>
            <person name="Vesth T.C."/>
            <person name="Nybo J."/>
            <person name="Theobald S."/>
            <person name="Brandl J."/>
            <person name="Frisvad J.C."/>
            <person name="Nielsen K.F."/>
            <person name="Lyhne E.K."/>
            <person name="Kogle M.E."/>
            <person name="Kuo A."/>
            <person name="Riley R."/>
            <person name="Clum A."/>
            <person name="Nolan M."/>
            <person name="Lipzen A."/>
            <person name="Salamov A."/>
            <person name="Henrissat B."/>
            <person name="Wiebenga A."/>
            <person name="De Vries R.P."/>
            <person name="Grigoriev I.V."/>
            <person name="Mortensen U.H."/>
            <person name="Andersen M.R."/>
            <person name="Baker S.E."/>
        </authorList>
    </citation>
    <scope>NUCLEOTIDE SEQUENCE [LARGE SCALE GENOMIC DNA]</scope>
    <source>
        <strain evidence="1 2">CBS 115572</strain>
    </source>
</reference>
<dbReference type="GeneID" id="37115595"/>
<dbReference type="EMBL" id="MSFK01000029">
    <property type="protein sequence ID" value="PWY75279.1"/>
    <property type="molecule type" value="Genomic_DNA"/>
</dbReference>
<sequence length="396" mass="43549">MCSNFVDDVVAIISKSGVVKDITDDIKSKVTSWTDAGKRIDTFCQNIGSSAGHENSHLGNLFCLPDDCHDELWVTISQFNIRLLGVTGPDRDHETQRIIARDILEVQDRARLDNLAAKVFDVLWSKVNASINDIINKSPESVLGRNLQHTQSVRREKQTPGEVRELSTSIHSDELSPSCDPVVNDASLDSATTIHASATNASARPHVSPSRSYDNTANQLLDGFDQQDEQTSINNTDMDNGHDIIQPISPAQSLTPFNEQTHGNMGSMINVHDTFQPILQTRPFASFSEQNYENMETMVNVHDMFQPLLPIDNYGSIPGQASTHTNMVNVHDILQPILRGPVGEQVEAQSQTDITNIAGDINQPTIQAPASTLLNPWNNAMTITGVHDAFQTTASF</sequence>
<accession>A0A317VNV9</accession>
<evidence type="ECO:0000313" key="1">
    <source>
        <dbReference type="EMBL" id="PWY75279.1"/>
    </source>
</evidence>
<evidence type="ECO:0000313" key="2">
    <source>
        <dbReference type="Proteomes" id="UP000246702"/>
    </source>
</evidence>
<protein>
    <submittedName>
        <fullName evidence="1">Uncharacterized protein</fullName>
    </submittedName>
</protein>
<dbReference type="STRING" id="1450535.A0A317VNV9"/>
<comment type="caution">
    <text evidence="1">The sequence shown here is derived from an EMBL/GenBank/DDBJ whole genome shotgun (WGS) entry which is preliminary data.</text>
</comment>
<name>A0A317VNV9_9EURO</name>
<gene>
    <name evidence="1" type="ORF">BO94DRAFT_549537</name>
</gene>
<dbReference type="RefSeq" id="XP_025463906.1">
    <property type="nucleotide sequence ID" value="XM_025613452.1"/>
</dbReference>
<dbReference type="Proteomes" id="UP000246702">
    <property type="component" value="Unassembled WGS sequence"/>
</dbReference>
<dbReference type="AlphaFoldDB" id="A0A317VNV9"/>
<keyword evidence="2" id="KW-1185">Reference proteome</keyword>